<name>A0A1G5WWH4_9EURY</name>
<proteinExistence type="predicted"/>
<dbReference type="Gene3D" id="3.90.550.10">
    <property type="entry name" value="Spore Coat Polysaccharide Biosynthesis Protein SpsA, Chain A"/>
    <property type="match status" value="1"/>
</dbReference>
<dbReference type="GO" id="GO:0016758">
    <property type="term" value="F:hexosyltransferase activity"/>
    <property type="evidence" value="ECO:0007669"/>
    <property type="project" value="UniProtKB-ARBA"/>
</dbReference>
<evidence type="ECO:0000313" key="2">
    <source>
        <dbReference type="EMBL" id="SDA62548.1"/>
    </source>
</evidence>
<dbReference type="SUPFAM" id="SSF53448">
    <property type="entry name" value="Nucleotide-diphospho-sugar transferases"/>
    <property type="match status" value="1"/>
</dbReference>
<reference evidence="2 3" key="1">
    <citation type="submission" date="2016-10" db="EMBL/GenBank/DDBJ databases">
        <authorList>
            <person name="Varghese N."/>
            <person name="Submissions S."/>
        </authorList>
    </citation>
    <scope>NUCLEOTIDE SEQUENCE [LARGE SCALE GENOMIC DNA]</scope>
    <source>
        <strain evidence="2 3">DSM 16643</strain>
    </source>
</reference>
<keyword evidence="2" id="KW-0808">Transferase</keyword>
<accession>A0A1G5WWH4</accession>
<dbReference type="PANTHER" id="PTHR22916">
    <property type="entry name" value="GLYCOSYLTRANSFERASE"/>
    <property type="match status" value="1"/>
</dbReference>
<dbReference type="AlphaFoldDB" id="A0A1G5WWH4"/>
<dbReference type="CDD" id="cd00761">
    <property type="entry name" value="Glyco_tranf_GTA_type"/>
    <property type="match status" value="1"/>
</dbReference>
<gene>
    <name evidence="2" type="ORF">SAMN02910315_01762</name>
</gene>
<feature type="domain" description="Glycosyltransferase 2-like" evidence="1">
    <location>
        <begin position="5"/>
        <end position="137"/>
    </location>
</feature>
<protein>
    <submittedName>
        <fullName evidence="2">Glycosyl transferase family 2</fullName>
    </submittedName>
</protein>
<dbReference type="InterPro" id="IPR001173">
    <property type="entry name" value="Glyco_trans_2-like"/>
</dbReference>
<dbReference type="Proteomes" id="UP000323439">
    <property type="component" value="Unassembled WGS sequence"/>
</dbReference>
<dbReference type="EMBL" id="FMXB01000014">
    <property type="protein sequence ID" value="SDA62548.1"/>
    <property type="molecule type" value="Genomic_DNA"/>
</dbReference>
<dbReference type="Pfam" id="PF00535">
    <property type="entry name" value="Glycos_transf_2"/>
    <property type="match status" value="1"/>
</dbReference>
<evidence type="ECO:0000313" key="3">
    <source>
        <dbReference type="Proteomes" id="UP000323439"/>
    </source>
</evidence>
<dbReference type="PANTHER" id="PTHR22916:SF3">
    <property type="entry name" value="UDP-GLCNAC:BETAGAL BETA-1,3-N-ACETYLGLUCOSAMINYLTRANSFERASE-LIKE PROTEIN 1"/>
    <property type="match status" value="1"/>
</dbReference>
<sequence>MYEISIIIPIFNVDNYLRRALNSILNQTMDLDDIEVIMVDDCSTDNSKNIIKEYADKYFNFIAIYHDVNSGGAARPRNTGLKKASGKYIMFLDPDDEYAEDMCETLFNKIEEKNVELVKCNHQMIGTNFSRLDYHYDKNIEELELDCSKDLPCDKVSVCNVIHNHQFLKNNNLYFEELPSGEDILFSITEFLNAKKMIYLNNYHGYKYHTNEETSHSMKSNEKNIESALCSFIKTKEVIESKNRPDILYHLFSKRSVPFFLRLLNYNGDKKKYLKKFYEFEKSLNVELNMEQTWLKILNKLIMKKQFTIASYYMNFLNMLRNSPILTLYRKSL</sequence>
<dbReference type="InterPro" id="IPR029044">
    <property type="entry name" value="Nucleotide-diphossugar_trans"/>
</dbReference>
<dbReference type="RefSeq" id="WP_149732285.1">
    <property type="nucleotide sequence ID" value="NZ_FMXB01000014.1"/>
</dbReference>
<keyword evidence="3" id="KW-1185">Reference proteome</keyword>
<evidence type="ECO:0000259" key="1">
    <source>
        <dbReference type="Pfam" id="PF00535"/>
    </source>
</evidence>
<organism evidence="2 3">
    <name type="scientific">Methanobrevibacter millerae</name>
    <dbReference type="NCBI Taxonomy" id="230361"/>
    <lineage>
        <taxon>Archaea</taxon>
        <taxon>Methanobacteriati</taxon>
        <taxon>Methanobacteriota</taxon>
        <taxon>Methanomada group</taxon>
        <taxon>Methanobacteria</taxon>
        <taxon>Methanobacteriales</taxon>
        <taxon>Methanobacteriaceae</taxon>
        <taxon>Methanobrevibacter</taxon>
    </lineage>
</organism>